<dbReference type="RefSeq" id="WP_406699716.1">
    <property type="nucleotide sequence ID" value="NZ_CP155447.1"/>
</dbReference>
<dbReference type="AlphaFoldDB" id="A0AAU7CPC5"/>
<evidence type="ECO:0000313" key="1">
    <source>
        <dbReference type="EMBL" id="XBH06868.1"/>
    </source>
</evidence>
<protein>
    <submittedName>
        <fullName evidence="1">Uncharacterized protein</fullName>
    </submittedName>
</protein>
<reference evidence="1" key="1">
    <citation type="submission" date="2024-05" db="EMBL/GenBank/DDBJ databases">
        <title>Planctomycetes of the genus Singulisphaera possess chitinolytic capabilities.</title>
        <authorList>
            <person name="Ivanova A."/>
        </authorList>
    </citation>
    <scope>NUCLEOTIDE SEQUENCE</scope>
    <source>
        <strain evidence="1">Ch08T</strain>
    </source>
</reference>
<organism evidence="1">
    <name type="scientific">Singulisphaera sp. Ch08</name>
    <dbReference type="NCBI Taxonomy" id="3120278"/>
    <lineage>
        <taxon>Bacteria</taxon>
        <taxon>Pseudomonadati</taxon>
        <taxon>Planctomycetota</taxon>
        <taxon>Planctomycetia</taxon>
        <taxon>Isosphaerales</taxon>
        <taxon>Isosphaeraceae</taxon>
        <taxon>Singulisphaera</taxon>
    </lineage>
</organism>
<name>A0AAU7CPC5_9BACT</name>
<proteinExistence type="predicted"/>
<gene>
    <name evidence="1" type="ORF">V5E97_12740</name>
</gene>
<accession>A0AAU7CPC5</accession>
<sequence>METIWEGHIAGRFEGYEGGRIYELTDGSRWRQVDRTKEHVYRERAGDLQWPCTLVGRSGGFAKTANLSSSLGSLLKPPGLP</sequence>
<dbReference type="EMBL" id="CP155447">
    <property type="protein sequence ID" value="XBH06868.1"/>
    <property type="molecule type" value="Genomic_DNA"/>
</dbReference>